<dbReference type="PANTHER" id="PTHR11727:SF17">
    <property type="entry name" value="DIMETHYLADENOSINE TRANSFERASE 1, MITOCHONDRIAL"/>
    <property type="match status" value="1"/>
</dbReference>
<comment type="caution">
    <text evidence="5">Lacks conserved residue(s) required for the propagation of feature annotation.</text>
</comment>
<dbReference type="GO" id="GO:0006391">
    <property type="term" value="P:transcription initiation at mitochondrial promoter"/>
    <property type="evidence" value="ECO:0007669"/>
    <property type="project" value="TreeGrafter"/>
</dbReference>
<dbReference type="GO" id="GO:0000179">
    <property type="term" value="F:rRNA (adenine-N6,N6-)-dimethyltransferase activity"/>
    <property type="evidence" value="ECO:0007669"/>
    <property type="project" value="UniProtKB-UniRule"/>
</dbReference>
<dbReference type="SUPFAM" id="SSF53335">
    <property type="entry name" value="S-adenosyl-L-methionine-dependent methyltransferases"/>
    <property type="match status" value="1"/>
</dbReference>
<dbReference type="GO" id="GO:0005759">
    <property type="term" value="C:mitochondrial matrix"/>
    <property type="evidence" value="ECO:0007669"/>
    <property type="project" value="TreeGrafter"/>
</dbReference>
<evidence type="ECO:0000256" key="4">
    <source>
        <dbReference type="ARBA" id="ARBA00022884"/>
    </source>
</evidence>
<dbReference type="SMART" id="SM00650">
    <property type="entry name" value="rADc"/>
    <property type="match status" value="1"/>
</dbReference>
<protein>
    <recommendedName>
        <fullName evidence="6">rRNA adenine N(6)-methyltransferase</fullName>
        <ecNumber evidence="6">2.1.1.-</ecNumber>
    </recommendedName>
</protein>
<name>A0AAV7CEZ3_ENGPU</name>
<dbReference type="EC" id="2.1.1.-" evidence="6"/>
<feature type="binding site" evidence="5">
    <location>
        <position position="100"/>
    </location>
    <ligand>
        <name>S-adenosyl-L-methionine</name>
        <dbReference type="ChEBI" id="CHEBI:59789"/>
    </ligand>
</feature>
<dbReference type="EMBL" id="WNYA01000003">
    <property type="protein sequence ID" value="KAG8583361.1"/>
    <property type="molecule type" value="Genomic_DNA"/>
</dbReference>
<feature type="domain" description="Ribosomal RNA adenine methylase transferase N-terminal" evidence="7">
    <location>
        <begin position="4"/>
        <end position="147"/>
    </location>
</feature>
<evidence type="ECO:0000256" key="2">
    <source>
        <dbReference type="ARBA" id="ARBA00022679"/>
    </source>
</evidence>
<dbReference type="Pfam" id="PF00398">
    <property type="entry name" value="RrnaAD"/>
    <property type="match status" value="1"/>
</dbReference>
<keyword evidence="9" id="KW-1185">Reference proteome</keyword>
<dbReference type="PROSITE" id="PS51689">
    <property type="entry name" value="SAM_RNA_A_N6_MT"/>
    <property type="match status" value="1"/>
</dbReference>
<sequence>MEQDKIVRKAGNLKNAYVCEVGPGPGGITRAILNANAEELLVVEKDTRFIPGLKMLNEASMGKMRVVHGDILTYRMERAFPNHLRKAWEDDPPNVHIIGNLPFNVSTPLIIKWLEDMANRTGPFTYGRTQMTLTFQHEVAEVRSTLP</sequence>
<evidence type="ECO:0000256" key="3">
    <source>
        <dbReference type="ARBA" id="ARBA00022691"/>
    </source>
</evidence>
<dbReference type="InterPro" id="IPR001737">
    <property type="entry name" value="KsgA/Erm"/>
</dbReference>
<dbReference type="Gene3D" id="3.40.50.150">
    <property type="entry name" value="Vaccinia Virus protein VP39"/>
    <property type="match status" value="1"/>
</dbReference>
<keyword evidence="3 5" id="KW-0949">S-adenosyl-L-methionine</keyword>
<evidence type="ECO:0000313" key="9">
    <source>
        <dbReference type="Proteomes" id="UP000824782"/>
    </source>
</evidence>
<dbReference type="InterPro" id="IPR029063">
    <property type="entry name" value="SAM-dependent_MTases_sf"/>
</dbReference>
<evidence type="ECO:0000256" key="1">
    <source>
        <dbReference type="ARBA" id="ARBA00022603"/>
    </source>
</evidence>
<comment type="similarity">
    <text evidence="5 6">Belongs to the class I-like SAM-binding methyltransferase superfamily. rRNA adenine N(6)-methyltransferase family.</text>
</comment>
<dbReference type="Proteomes" id="UP000824782">
    <property type="component" value="Unassembled WGS sequence"/>
</dbReference>
<accession>A0AAV7CEZ3</accession>
<dbReference type="AlphaFoldDB" id="A0AAV7CEZ3"/>
<dbReference type="GO" id="GO:0003723">
    <property type="term" value="F:RNA binding"/>
    <property type="evidence" value="ECO:0007669"/>
    <property type="project" value="UniProtKB-UniRule"/>
</dbReference>
<proteinExistence type="inferred from homology"/>
<evidence type="ECO:0000256" key="6">
    <source>
        <dbReference type="RuleBase" id="RU362106"/>
    </source>
</evidence>
<keyword evidence="6" id="KW-0698">rRNA processing</keyword>
<feature type="binding site" evidence="5">
    <location>
        <position position="44"/>
    </location>
    <ligand>
        <name>S-adenosyl-L-methionine</name>
        <dbReference type="ChEBI" id="CHEBI:59789"/>
    </ligand>
</feature>
<keyword evidence="1 5" id="KW-0489">Methyltransferase</keyword>
<feature type="binding site" evidence="5">
    <location>
        <position position="22"/>
    </location>
    <ligand>
        <name>S-adenosyl-L-methionine</name>
        <dbReference type="ChEBI" id="CHEBI:59789"/>
    </ligand>
</feature>
<dbReference type="GO" id="GO:0034246">
    <property type="term" value="F:mitochondrial transcription factor activity"/>
    <property type="evidence" value="ECO:0007669"/>
    <property type="project" value="TreeGrafter"/>
</dbReference>
<reference evidence="8" key="1">
    <citation type="thesis" date="2020" institute="ProQuest LLC" country="789 East Eisenhower Parkway, Ann Arbor, MI, USA">
        <title>Comparative Genomics and Chromosome Evolution.</title>
        <authorList>
            <person name="Mudd A.B."/>
        </authorList>
    </citation>
    <scope>NUCLEOTIDE SEQUENCE</scope>
    <source>
        <strain evidence="8">237g6f4</strain>
        <tissue evidence="8">Blood</tissue>
    </source>
</reference>
<dbReference type="CDD" id="cd02440">
    <property type="entry name" value="AdoMet_MTases"/>
    <property type="match status" value="1"/>
</dbReference>
<keyword evidence="4 5" id="KW-0694">RNA-binding</keyword>
<dbReference type="PANTHER" id="PTHR11727">
    <property type="entry name" value="DIMETHYLADENOSINE TRANSFERASE"/>
    <property type="match status" value="1"/>
</dbReference>
<dbReference type="InterPro" id="IPR020598">
    <property type="entry name" value="rRNA_Ade_methylase_Trfase_N"/>
</dbReference>
<evidence type="ECO:0000256" key="5">
    <source>
        <dbReference type="PROSITE-ProRule" id="PRU01026"/>
    </source>
</evidence>
<organism evidence="8 9">
    <name type="scientific">Engystomops pustulosus</name>
    <name type="common">Tungara frog</name>
    <name type="synonym">Physalaemus pustulosus</name>
    <dbReference type="NCBI Taxonomy" id="76066"/>
    <lineage>
        <taxon>Eukaryota</taxon>
        <taxon>Metazoa</taxon>
        <taxon>Chordata</taxon>
        <taxon>Craniata</taxon>
        <taxon>Vertebrata</taxon>
        <taxon>Euteleostomi</taxon>
        <taxon>Amphibia</taxon>
        <taxon>Batrachia</taxon>
        <taxon>Anura</taxon>
        <taxon>Neobatrachia</taxon>
        <taxon>Hyloidea</taxon>
        <taxon>Leptodactylidae</taxon>
        <taxon>Leiuperinae</taxon>
        <taxon>Engystomops</taxon>
    </lineage>
</organism>
<comment type="caution">
    <text evidence="8">The sequence shown here is derived from an EMBL/GenBank/DDBJ whole genome shotgun (WGS) entry which is preliminary data.</text>
</comment>
<keyword evidence="2 5" id="KW-0808">Transferase</keyword>
<feature type="binding site" evidence="5">
    <location>
        <position position="1"/>
    </location>
    <ligand>
        <name>S-adenosyl-L-methionine</name>
        <dbReference type="ChEBI" id="CHEBI:59789"/>
    </ligand>
</feature>
<evidence type="ECO:0000259" key="7">
    <source>
        <dbReference type="SMART" id="SM00650"/>
    </source>
</evidence>
<feature type="binding site" evidence="5">
    <location>
        <position position="70"/>
    </location>
    <ligand>
        <name>S-adenosyl-L-methionine</name>
        <dbReference type="ChEBI" id="CHEBI:59789"/>
    </ligand>
</feature>
<gene>
    <name evidence="8" type="ORF">GDO81_008384</name>
</gene>
<evidence type="ECO:0000313" key="8">
    <source>
        <dbReference type="EMBL" id="KAG8583361.1"/>
    </source>
</evidence>